<gene>
    <name evidence="1" type="ORF">IWX46DRAFT_19975</name>
</gene>
<name>A0ABR1MT10_9PEZI</name>
<proteinExistence type="predicted"/>
<evidence type="ECO:0000313" key="1">
    <source>
        <dbReference type="EMBL" id="KAK7556831.1"/>
    </source>
</evidence>
<reference evidence="1 2" key="1">
    <citation type="submission" date="2024-04" db="EMBL/GenBank/DDBJ databases">
        <title>Phyllosticta paracitricarpa is synonymous to the EU quarantine fungus P. citricarpa based on phylogenomic analyses.</title>
        <authorList>
            <consortium name="Lawrence Berkeley National Laboratory"/>
            <person name="Van Ingen-Buijs V.A."/>
            <person name="Van Westerhoven A.C."/>
            <person name="Haridas S."/>
            <person name="Skiadas P."/>
            <person name="Martin F."/>
            <person name="Groenewald J.Z."/>
            <person name="Crous P.W."/>
            <person name="Seidl M.F."/>
        </authorList>
    </citation>
    <scope>NUCLEOTIDE SEQUENCE [LARGE SCALE GENOMIC DNA]</scope>
    <source>
        <strain evidence="1 2">CBS 122670</strain>
    </source>
</reference>
<dbReference type="Proteomes" id="UP001365128">
    <property type="component" value="Unassembled WGS sequence"/>
</dbReference>
<keyword evidence="2" id="KW-1185">Reference proteome</keyword>
<accession>A0ABR1MT10</accession>
<dbReference type="EMBL" id="JBBPDW010000001">
    <property type="protein sequence ID" value="KAK7556831.1"/>
    <property type="molecule type" value="Genomic_DNA"/>
</dbReference>
<protein>
    <recommendedName>
        <fullName evidence="3">Secreted protein</fullName>
    </recommendedName>
</protein>
<evidence type="ECO:0000313" key="2">
    <source>
        <dbReference type="Proteomes" id="UP001365128"/>
    </source>
</evidence>
<comment type="caution">
    <text evidence="1">The sequence shown here is derived from an EMBL/GenBank/DDBJ whole genome shotgun (WGS) entry which is preliminary data.</text>
</comment>
<organism evidence="1 2">
    <name type="scientific">Phyllosticta citricarpa</name>
    <dbReference type="NCBI Taxonomy" id="55181"/>
    <lineage>
        <taxon>Eukaryota</taxon>
        <taxon>Fungi</taxon>
        <taxon>Dikarya</taxon>
        <taxon>Ascomycota</taxon>
        <taxon>Pezizomycotina</taxon>
        <taxon>Dothideomycetes</taxon>
        <taxon>Dothideomycetes incertae sedis</taxon>
        <taxon>Botryosphaeriales</taxon>
        <taxon>Phyllostictaceae</taxon>
        <taxon>Phyllosticta</taxon>
    </lineage>
</organism>
<evidence type="ECO:0008006" key="3">
    <source>
        <dbReference type="Google" id="ProtNLM"/>
    </source>
</evidence>
<sequence length="218" mass="24570">METAGMASRWSAGVLAVTSWSIHSRHHFDTPFIFWNTVMCSTYFFVNASVHISLVLGPQFTAIEHSHNRTIAHAVRMLDGCLVKPTVKRGNASTSIPYCIRWTAWLTMPTRARLSTRTKRRGGPVRLPVSVREPSLVRAARADFSSNFEKGNKEPKLIWRSRHQQTGRAADVAALNLTTFAVPRHGSRASDLSEGVNRKRWTRDQSTRWLNNSIAQSD</sequence>